<dbReference type="Proteomes" id="UP000191980">
    <property type="component" value="Unassembled WGS sequence"/>
</dbReference>
<reference evidence="3 4" key="1">
    <citation type="submission" date="2015-12" db="EMBL/GenBank/DDBJ databases">
        <authorList>
            <person name="Shamseldin A."/>
            <person name="Moawad H."/>
            <person name="Abd El-Rahim W.M."/>
            <person name="Sadowsky M.J."/>
        </authorList>
    </citation>
    <scope>NUCLEOTIDE SEQUENCE [LARGE SCALE GENOMIC DNA]</scope>
    <source>
        <strain evidence="3 4">WF1</strain>
    </source>
</reference>
<keyword evidence="1" id="KW-0472">Membrane</keyword>
<protein>
    <recommendedName>
        <fullName evidence="2">Type 4 fimbrial biogenesis protein PilX N-terminal domain-containing protein</fullName>
    </recommendedName>
</protein>
<evidence type="ECO:0000313" key="3">
    <source>
        <dbReference type="EMBL" id="OQK16828.1"/>
    </source>
</evidence>
<comment type="caution">
    <text evidence="3">The sequence shown here is derived from an EMBL/GenBank/DDBJ whole genome shotgun (WGS) entry which is preliminary data.</text>
</comment>
<dbReference type="RefSeq" id="WP_080521445.1">
    <property type="nucleotide sequence ID" value="NZ_LPUF01000001.1"/>
</dbReference>
<sequence>MKSLHINSKAKQQGAATILVALILMMIMAIMTLTISRTGMLEQQLVGNDIRAREAQEAAEAGLEYAIAWGTENPIASSMTCTSANETDCPTFAQVTGSTSSEAYNYTLTFTKGADAIKVTSVSQGATDTTISATSETWIKQIADSLFGDGDTMPEPWVIAGCITSAPTGNPGTFILGSSHNAVVSGTSSNAACLPQGHLDVTNWTDTNGDGVKDSGEEGASAPFNTGLFSGCPATDCAWDYAFKMSLVDAKQKATDAGHVYGGSIPCGPSGSPGIYIINNGGPINSGDISGSCSGTGVDNATIGEPGKPIVLIVPTSAGCPKFNGGVTIYGIVYYESTTACASQGWGGATVYGSVIWEGDVDKPNANTEFIEVDHGSGSSLNDVFQMSIDDATRIPGTWKDF</sequence>
<proteinExistence type="predicted"/>
<evidence type="ECO:0000256" key="1">
    <source>
        <dbReference type="SAM" id="Phobius"/>
    </source>
</evidence>
<feature type="transmembrane region" description="Helical" evidence="1">
    <location>
        <begin position="15"/>
        <end position="35"/>
    </location>
</feature>
<evidence type="ECO:0000259" key="2">
    <source>
        <dbReference type="Pfam" id="PF14341"/>
    </source>
</evidence>
<evidence type="ECO:0000313" key="4">
    <source>
        <dbReference type="Proteomes" id="UP000191980"/>
    </source>
</evidence>
<feature type="domain" description="Type 4 fimbrial biogenesis protein PilX N-terminal" evidence="2">
    <location>
        <begin position="13"/>
        <end position="64"/>
    </location>
</feature>
<dbReference type="AlphaFoldDB" id="A0A1V8M5P4"/>
<gene>
    <name evidence="3" type="ORF">AU255_02685</name>
</gene>
<accession>A0A1V8M5P4</accession>
<keyword evidence="1" id="KW-0812">Transmembrane</keyword>
<keyword evidence="4" id="KW-1185">Reference proteome</keyword>
<dbReference type="InterPro" id="IPR025746">
    <property type="entry name" value="PilX_N_dom"/>
</dbReference>
<dbReference type="STRING" id="1420851.AU255_02685"/>
<dbReference type="OrthoDB" id="5563448at2"/>
<organism evidence="3 4">
    <name type="scientific">Methyloprofundus sedimenti</name>
    <dbReference type="NCBI Taxonomy" id="1420851"/>
    <lineage>
        <taxon>Bacteria</taxon>
        <taxon>Pseudomonadati</taxon>
        <taxon>Pseudomonadota</taxon>
        <taxon>Gammaproteobacteria</taxon>
        <taxon>Methylococcales</taxon>
        <taxon>Methylococcaceae</taxon>
        <taxon>Methyloprofundus</taxon>
    </lineage>
</organism>
<name>A0A1V8M5P4_9GAMM</name>
<dbReference type="Pfam" id="PF14341">
    <property type="entry name" value="PilX_N"/>
    <property type="match status" value="1"/>
</dbReference>
<keyword evidence="1" id="KW-1133">Transmembrane helix</keyword>
<dbReference type="EMBL" id="LPUF01000001">
    <property type="protein sequence ID" value="OQK16828.1"/>
    <property type="molecule type" value="Genomic_DNA"/>
</dbReference>